<gene>
    <name evidence="2" type="ORF">SAMN05216189_105515</name>
    <name evidence="3" type="ORF">SAMN06295949_13946</name>
</gene>
<accession>A0A239NAX4</accession>
<reference evidence="2 5" key="1">
    <citation type="submission" date="2016-10" db="EMBL/GenBank/DDBJ databases">
        <authorList>
            <person name="de Groot N.N."/>
        </authorList>
    </citation>
    <scope>NUCLEOTIDE SEQUENCE [LARGE SCALE GENOMIC DNA]</scope>
    <source>
        <strain evidence="2 5">CCM 7361</strain>
    </source>
</reference>
<name>A0A239NAX4_9PSED</name>
<evidence type="ECO:0000313" key="4">
    <source>
        <dbReference type="Proteomes" id="UP000198309"/>
    </source>
</evidence>
<evidence type="ECO:0000313" key="2">
    <source>
        <dbReference type="EMBL" id="SDK86696.1"/>
    </source>
</evidence>
<protein>
    <submittedName>
        <fullName evidence="2">Uncharacterized protein</fullName>
    </submittedName>
</protein>
<evidence type="ECO:0000313" key="5">
    <source>
        <dbReference type="Proteomes" id="UP000199693"/>
    </source>
</evidence>
<keyword evidence="1" id="KW-1133">Transmembrane helix</keyword>
<keyword evidence="4" id="KW-1185">Reference proteome</keyword>
<sequence>MKKTALVLLYIAATAGFTYFFAPFVGGILYRPLPVKALDWASGALGLHGMESFVNLHATAAFAVSLLLAMFAMRYVRRIAHLLYLLWKYRSR</sequence>
<evidence type="ECO:0000256" key="1">
    <source>
        <dbReference type="SAM" id="Phobius"/>
    </source>
</evidence>
<feature type="transmembrane region" description="Helical" evidence="1">
    <location>
        <begin position="53"/>
        <end position="73"/>
    </location>
</feature>
<keyword evidence="1" id="KW-0472">Membrane</keyword>
<reference evidence="3 4" key="2">
    <citation type="submission" date="2017-06" db="EMBL/GenBank/DDBJ databases">
        <authorList>
            <person name="Varghese N."/>
            <person name="Submissions S."/>
        </authorList>
    </citation>
    <scope>NUCLEOTIDE SEQUENCE [LARGE SCALE GENOMIC DNA]</scope>
    <source>
        <strain evidence="3 4">RLD-1</strain>
    </source>
</reference>
<keyword evidence="1" id="KW-0812">Transmembrane</keyword>
<dbReference type="EMBL" id="FZPC01000039">
    <property type="protein sequence ID" value="SNT51319.1"/>
    <property type="molecule type" value="Genomic_DNA"/>
</dbReference>
<evidence type="ECO:0000313" key="3">
    <source>
        <dbReference type="EMBL" id="SNT51319.1"/>
    </source>
</evidence>
<dbReference type="RefSeq" id="WP_089394411.1">
    <property type="nucleotide sequence ID" value="NZ_FNEC01000055.1"/>
</dbReference>
<dbReference type="Proteomes" id="UP000198309">
    <property type="component" value="Unassembled WGS sequence"/>
</dbReference>
<organism evidence="2 5">
    <name type="scientific">Pseudomonas delhiensis</name>
    <dbReference type="NCBI Taxonomy" id="366289"/>
    <lineage>
        <taxon>Bacteria</taxon>
        <taxon>Pseudomonadati</taxon>
        <taxon>Pseudomonadota</taxon>
        <taxon>Gammaproteobacteria</taxon>
        <taxon>Pseudomonadales</taxon>
        <taxon>Pseudomonadaceae</taxon>
        <taxon>Pseudomonas</taxon>
    </lineage>
</organism>
<dbReference type="Proteomes" id="UP000199693">
    <property type="component" value="Unassembled WGS sequence"/>
</dbReference>
<proteinExistence type="predicted"/>
<feature type="transmembrane region" description="Helical" evidence="1">
    <location>
        <begin position="7"/>
        <end position="33"/>
    </location>
</feature>
<dbReference type="EMBL" id="FNEC01000055">
    <property type="protein sequence ID" value="SDK86696.1"/>
    <property type="molecule type" value="Genomic_DNA"/>
</dbReference>
<dbReference type="AlphaFoldDB" id="A0A239NAX4"/>